<evidence type="ECO:0000313" key="1">
    <source>
        <dbReference type="EMBL" id="MBE1603920.1"/>
    </source>
</evidence>
<proteinExistence type="predicted"/>
<protein>
    <submittedName>
        <fullName evidence="1">Uncharacterized protein</fullName>
    </submittedName>
</protein>
<dbReference type="Proteomes" id="UP000638648">
    <property type="component" value="Unassembled WGS sequence"/>
</dbReference>
<name>A0A927MNF7_9ACTN</name>
<dbReference type="EMBL" id="JADBEM010000001">
    <property type="protein sequence ID" value="MBE1603920.1"/>
    <property type="molecule type" value="Genomic_DNA"/>
</dbReference>
<sequence>MKEPLMLPETTGRTALIVRISRIDTDLLGAPGRSWQAEWEFDDGSSSVAQGEDLAYIVRCVAQIPAPEMLFQHPETGKWSPCSPPEVSGQL</sequence>
<dbReference type="AlphaFoldDB" id="A0A927MNF7"/>
<organism evidence="1 2">
    <name type="scientific">Actinopolymorpha pittospori</name>
    <dbReference type="NCBI Taxonomy" id="648752"/>
    <lineage>
        <taxon>Bacteria</taxon>
        <taxon>Bacillati</taxon>
        <taxon>Actinomycetota</taxon>
        <taxon>Actinomycetes</taxon>
        <taxon>Propionibacteriales</taxon>
        <taxon>Actinopolymorphaceae</taxon>
        <taxon>Actinopolymorpha</taxon>
    </lineage>
</organism>
<reference evidence="1" key="1">
    <citation type="submission" date="2020-10" db="EMBL/GenBank/DDBJ databases">
        <title>Sequencing the genomes of 1000 actinobacteria strains.</title>
        <authorList>
            <person name="Klenk H.-P."/>
        </authorList>
    </citation>
    <scope>NUCLEOTIDE SEQUENCE</scope>
    <source>
        <strain evidence="1">DSM 45354</strain>
    </source>
</reference>
<dbReference type="RefSeq" id="WP_192748616.1">
    <property type="nucleotide sequence ID" value="NZ_BAABJL010000073.1"/>
</dbReference>
<keyword evidence="2" id="KW-1185">Reference proteome</keyword>
<gene>
    <name evidence="1" type="ORF">HEB94_000768</name>
</gene>
<accession>A0A927MNF7</accession>
<comment type="caution">
    <text evidence="1">The sequence shown here is derived from an EMBL/GenBank/DDBJ whole genome shotgun (WGS) entry which is preliminary data.</text>
</comment>
<evidence type="ECO:0000313" key="2">
    <source>
        <dbReference type="Proteomes" id="UP000638648"/>
    </source>
</evidence>